<name>A0A8S5QNI0_9CAUD</name>
<proteinExistence type="predicted"/>
<protein>
    <submittedName>
        <fullName evidence="1">Uncharacterized protein</fullName>
    </submittedName>
</protein>
<accession>A0A8S5QNI0</accession>
<organism evidence="1">
    <name type="scientific">Siphoviridae sp. ctJ3t72</name>
    <dbReference type="NCBI Taxonomy" id="2826240"/>
    <lineage>
        <taxon>Viruses</taxon>
        <taxon>Duplodnaviria</taxon>
        <taxon>Heunggongvirae</taxon>
        <taxon>Uroviricota</taxon>
        <taxon>Caudoviricetes</taxon>
    </lineage>
</organism>
<evidence type="ECO:0000313" key="1">
    <source>
        <dbReference type="EMBL" id="DAE20624.1"/>
    </source>
</evidence>
<dbReference type="EMBL" id="BK015698">
    <property type="protein sequence ID" value="DAE20624.1"/>
    <property type="molecule type" value="Genomic_DNA"/>
</dbReference>
<sequence length="154" mass="17509">MSDIVMTTDREALKSAILYMEKALSAFKKGLNLEIENEKINTAQKTVEKAKTAPAETKQKVDVPKKAPEKLAPSIEDIRKVFAKIMLDQIVDGRSIIKSTLDKYNATKVSEFKPEQYLSALTDTINSYKEDLEKKDPQNADEKLKEMIEWVIPF</sequence>
<reference evidence="1" key="1">
    <citation type="journal article" date="2021" name="Proc. Natl. Acad. Sci. U.S.A.">
        <title>A Catalog of Tens of Thousands of Viruses from Human Metagenomes Reveals Hidden Associations with Chronic Diseases.</title>
        <authorList>
            <person name="Tisza M.J."/>
            <person name="Buck C.B."/>
        </authorList>
    </citation>
    <scope>NUCLEOTIDE SEQUENCE</scope>
    <source>
        <strain evidence="1">CtJ3t72</strain>
    </source>
</reference>